<organism evidence="1">
    <name type="scientific">marine sediment metagenome</name>
    <dbReference type="NCBI Taxonomy" id="412755"/>
    <lineage>
        <taxon>unclassified sequences</taxon>
        <taxon>metagenomes</taxon>
        <taxon>ecological metagenomes</taxon>
    </lineage>
</organism>
<name>A0A0F9JMH9_9ZZZZ</name>
<reference evidence="1" key="1">
    <citation type="journal article" date="2015" name="Nature">
        <title>Complex archaea that bridge the gap between prokaryotes and eukaryotes.</title>
        <authorList>
            <person name="Spang A."/>
            <person name="Saw J.H."/>
            <person name="Jorgensen S.L."/>
            <person name="Zaremba-Niedzwiedzka K."/>
            <person name="Martijn J."/>
            <person name="Lind A.E."/>
            <person name="van Eijk R."/>
            <person name="Schleper C."/>
            <person name="Guy L."/>
            <person name="Ettema T.J."/>
        </authorList>
    </citation>
    <scope>NUCLEOTIDE SEQUENCE</scope>
</reference>
<gene>
    <name evidence="1" type="ORF">LCGC14_1436770</name>
</gene>
<dbReference type="AlphaFoldDB" id="A0A0F9JMH9"/>
<sequence>MLEGQNKNIEQVLVTREDFIDKEIPKEKKSFSDESGNSSYKIISKDFVNSTIEIKIFCDCDHKIEQIIDIKNIPIDYLLYGSKFKRYRHKFICNSCERLFFIPLKLNELHTKNPQKTVREHYKEIELIEDPQNYSPTIHKEKDNQDRIKSFQVLIELNKQRRIYLLSRKYEEINLTYEGARKLISDESSLEYLEEMQAIDNEAISFLKNISKIIRDELSKNSKYEQESIKMQLKRKRWDYKRYREYKKKIHGNISQSIDLLKSCKFDFSIRYLDKCKKQLEFLTGFPVFNIIEDLLKTIQKISLEFIKFGLVDEIFRCFVNINTFYSKKKYNIACSEYDDFLHKLKDSKYYKQIRDKIAIIKGLHTEIQTEYYYVCIEKGDYYYKIRDKEAANYYKIAKNLVKHLFRRKGPLIVQLLRLIEESEQFY</sequence>
<accession>A0A0F9JMH9</accession>
<protein>
    <submittedName>
        <fullName evidence="1">Uncharacterized protein</fullName>
    </submittedName>
</protein>
<dbReference type="EMBL" id="LAZR01009742">
    <property type="protein sequence ID" value="KKM70833.1"/>
    <property type="molecule type" value="Genomic_DNA"/>
</dbReference>
<comment type="caution">
    <text evidence="1">The sequence shown here is derived from an EMBL/GenBank/DDBJ whole genome shotgun (WGS) entry which is preliminary data.</text>
</comment>
<evidence type="ECO:0000313" key="1">
    <source>
        <dbReference type="EMBL" id="KKM70833.1"/>
    </source>
</evidence>
<proteinExistence type="predicted"/>